<evidence type="ECO:0000313" key="2">
    <source>
        <dbReference type="EMBL" id="KKL93955.1"/>
    </source>
</evidence>
<sequence>MPISNVLGSLAQKFEGYYEEAKTANLERYAEAKNIYEENVAQYAPGGGFGAGYEAQLTQAKRGDVGTQMQHQISSGLYGVQTTGALGQQWESKVGAPARLQLEDLRRERYTGAQKDLAGVIERREDEYPDFSLIANLYERAAAAQTSQMRLPPIPRTGGSESQSLNDWMRETFPAHYNPGSFTGGSRTGGTTGGTTAGGGGSQPWVNYAMPQEGAQGLRYTQEQIEQMAGGGKQYSWDPNSGVPYDTWAANMGKLGLATTPKGS</sequence>
<dbReference type="EMBL" id="LAZR01019054">
    <property type="protein sequence ID" value="KKL93955.1"/>
    <property type="molecule type" value="Genomic_DNA"/>
</dbReference>
<evidence type="ECO:0000256" key="1">
    <source>
        <dbReference type="SAM" id="MobiDB-lite"/>
    </source>
</evidence>
<feature type="compositionally biased region" description="Gly residues" evidence="1">
    <location>
        <begin position="182"/>
        <end position="200"/>
    </location>
</feature>
<feature type="region of interest" description="Disordered" evidence="1">
    <location>
        <begin position="180"/>
        <end position="200"/>
    </location>
</feature>
<organism evidence="2">
    <name type="scientific">marine sediment metagenome</name>
    <dbReference type="NCBI Taxonomy" id="412755"/>
    <lineage>
        <taxon>unclassified sequences</taxon>
        <taxon>metagenomes</taxon>
        <taxon>ecological metagenomes</taxon>
    </lineage>
</organism>
<name>A0A0F9IJG6_9ZZZZ</name>
<protein>
    <submittedName>
        <fullName evidence="2">Uncharacterized protein</fullName>
    </submittedName>
</protein>
<comment type="caution">
    <text evidence="2">The sequence shown here is derived from an EMBL/GenBank/DDBJ whole genome shotgun (WGS) entry which is preliminary data.</text>
</comment>
<proteinExistence type="predicted"/>
<accession>A0A0F9IJG6</accession>
<dbReference type="AlphaFoldDB" id="A0A0F9IJG6"/>
<reference evidence="2" key="1">
    <citation type="journal article" date="2015" name="Nature">
        <title>Complex archaea that bridge the gap between prokaryotes and eukaryotes.</title>
        <authorList>
            <person name="Spang A."/>
            <person name="Saw J.H."/>
            <person name="Jorgensen S.L."/>
            <person name="Zaremba-Niedzwiedzka K."/>
            <person name="Martijn J."/>
            <person name="Lind A.E."/>
            <person name="van Eijk R."/>
            <person name="Schleper C."/>
            <person name="Guy L."/>
            <person name="Ettema T.J."/>
        </authorList>
    </citation>
    <scope>NUCLEOTIDE SEQUENCE</scope>
</reference>
<gene>
    <name evidence="2" type="ORF">LCGC14_1869520</name>
</gene>